<gene>
    <name evidence="3" type="ORF">J2S00_001359</name>
</gene>
<dbReference type="InterPro" id="IPR008928">
    <property type="entry name" value="6-hairpin_glycosidase_sf"/>
</dbReference>
<accession>A0ABU0CQ88</accession>
<dbReference type="PANTHER" id="PTHR15108">
    <property type="entry name" value="N-ACYLGLUCOSAMINE-2-EPIMERASE"/>
    <property type="match status" value="1"/>
</dbReference>
<dbReference type="SUPFAM" id="SSF48208">
    <property type="entry name" value="Six-hairpin glycosidases"/>
    <property type="match status" value="1"/>
</dbReference>
<comment type="similarity">
    <text evidence="1">Belongs to the N-acylglucosamine 2-epimerase family.</text>
</comment>
<dbReference type="Proteomes" id="UP001232445">
    <property type="component" value="Unassembled WGS sequence"/>
</dbReference>
<keyword evidence="4" id="KW-1185">Reference proteome</keyword>
<evidence type="ECO:0000313" key="4">
    <source>
        <dbReference type="Proteomes" id="UP001232445"/>
    </source>
</evidence>
<dbReference type="Pfam" id="PF07221">
    <property type="entry name" value="GlcNAc_2-epim"/>
    <property type="match status" value="1"/>
</dbReference>
<dbReference type="Gene3D" id="1.50.10.10">
    <property type="match status" value="1"/>
</dbReference>
<dbReference type="EMBL" id="JAUSUQ010000004">
    <property type="protein sequence ID" value="MDQ0338573.1"/>
    <property type="molecule type" value="Genomic_DNA"/>
</dbReference>
<evidence type="ECO:0000256" key="2">
    <source>
        <dbReference type="ARBA" id="ARBA00023235"/>
    </source>
</evidence>
<protein>
    <submittedName>
        <fullName evidence="3">N-acylglucosamine 2-epimerase</fullName>
        <ecNumber evidence="3">5.1.3.8</ecNumber>
    </submittedName>
</protein>
<keyword evidence="2 3" id="KW-0413">Isomerase</keyword>
<comment type="caution">
    <text evidence="3">The sequence shown here is derived from an EMBL/GenBank/DDBJ whole genome shotgun (WGS) entry which is preliminary data.</text>
</comment>
<dbReference type="EC" id="5.1.3.8" evidence="3"/>
<evidence type="ECO:0000313" key="3">
    <source>
        <dbReference type="EMBL" id="MDQ0338573.1"/>
    </source>
</evidence>
<organism evidence="3 4">
    <name type="scientific">Caldalkalibacillus uzonensis</name>
    <dbReference type="NCBI Taxonomy" id="353224"/>
    <lineage>
        <taxon>Bacteria</taxon>
        <taxon>Bacillati</taxon>
        <taxon>Bacillota</taxon>
        <taxon>Bacilli</taxon>
        <taxon>Bacillales</taxon>
        <taxon>Bacillaceae</taxon>
        <taxon>Caldalkalibacillus</taxon>
    </lineage>
</organism>
<sequence>MQEGIIDGDGSLFLDQAYQTVRFLQHNAFLENGNCAFLLSEEGEKKESIPGKGMDISIYADCFVILGFTEYAGVSRDEQVLDEALRLYDHLSERLRRGDYRTEPYPIPEGYKAHAVAMIMLNVTQELGRVLKTFRHERREELLEASGRYMCIVMEEFYRADGSIAEIIAQDPEKNEDELLTRHMNPGHAIESMWFVMTTAEELEREDYIHKVCIAIKKAFELGWDELHGGLLRFVDKEGGPPKGVTNGNPFETLILDTWDTKLWWPHSEALYATLLAYAYTRDNEFLRLYKQTKRYVFDTFPNENQPGGEWIQIRNRKGHPVEKVVALPVKDPYHIIRNFLLIIELLSKQI</sequence>
<proteinExistence type="inferred from homology"/>
<dbReference type="InterPro" id="IPR012341">
    <property type="entry name" value="6hp_glycosidase-like_sf"/>
</dbReference>
<dbReference type="InterPro" id="IPR010819">
    <property type="entry name" value="AGE/CE"/>
</dbReference>
<reference evidence="3 4" key="1">
    <citation type="submission" date="2023-07" db="EMBL/GenBank/DDBJ databases">
        <title>Genomic Encyclopedia of Type Strains, Phase IV (KMG-IV): sequencing the most valuable type-strain genomes for metagenomic binning, comparative biology and taxonomic classification.</title>
        <authorList>
            <person name="Goeker M."/>
        </authorList>
    </citation>
    <scope>NUCLEOTIDE SEQUENCE [LARGE SCALE GENOMIC DNA]</scope>
    <source>
        <strain evidence="3 4">DSM 17740</strain>
    </source>
</reference>
<dbReference type="GO" id="GO:0050121">
    <property type="term" value="F:N-acylglucosamine 2-epimerase activity"/>
    <property type="evidence" value="ECO:0007669"/>
    <property type="project" value="UniProtKB-EC"/>
</dbReference>
<evidence type="ECO:0000256" key="1">
    <source>
        <dbReference type="ARBA" id="ARBA00008558"/>
    </source>
</evidence>
<name>A0ABU0CQ88_9BACI</name>